<dbReference type="GO" id="GO:0004029">
    <property type="term" value="F:aldehyde dehydrogenase (NAD+) activity"/>
    <property type="evidence" value="ECO:0007669"/>
    <property type="project" value="TreeGrafter"/>
</dbReference>
<feature type="domain" description="NAD-dependent epimerase/dehydratase" evidence="1">
    <location>
        <begin position="12"/>
        <end position="233"/>
    </location>
</feature>
<dbReference type="EMBL" id="DWVS01000309">
    <property type="protein sequence ID" value="HJC88735.1"/>
    <property type="molecule type" value="Genomic_DNA"/>
</dbReference>
<evidence type="ECO:0000313" key="2">
    <source>
        <dbReference type="EMBL" id="HJC88735.1"/>
    </source>
</evidence>
<dbReference type="Pfam" id="PF01370">
    <property type="entry name" value="Epimerase"/>
    <property type="match status" value="1"/>
</dbReference>
<dbReference type="SUPFAM" id="SSF51735">
    <property type="entry name" value="NAD(P)-binding Rossmann-fold domains"/>
    <property type="match status" value="1"/>
</dbReference>
<organism evidence="2 3">
    <name type="scientific">Candidatus Eisenbergiella intestinigallinarum</name>
    <dbReference type="NCBI Taxonomy" id="2838549"/>
    <lineage>
        <taxon>Bacteria</taxon>
        <taxon>Bacillati</taxon>
        <taxon>Bacillota</taxon>
        <taxon>Clostridia</taxon>
        <taxon>Lachnospirales</taxon>
        <taxon>Lachnospiraceae</taxon>
        <taxon>Eisenbergiella</taxon>
    </lineage>
</organism>
<dbReference type="Proteomes" id="UP000823922">
    <property type="component" value="Unassembled WGS sequence"/>
</dbReference>
<protein>
    <submittedName>
        <fullName evidence="2">NAD-dependent epimerase/dehydratase family protein</fullName>
    </submittedName>
</protein>
<dbReference type="InterPro" id="IPR001509">
    <property type="entry name" value="Epimerase_deHydtase"/>
</dbReference>
<evidence type="ECO:0000313" key="3">
    <source>
        <dbReference type="Proteomes" id="UP000823922"/>
    </source>
</evidence>
<dbReference type="InterPro" id="IPR036291">
    <property type="entry name" value="NAD(P)-bd_dom_sf"/>
</dbReference>
<dbReference type="AlphaFoldDB" id="A0A9D2QL82"/>
<accession>A0A9D2QL82</accession>
<comment type="caution">
    <text evidence="2">The sequence shown here is derived from an EMBL/GenBank/DDBJ whole genome shotgun (WGS) entry which is preliminary data.</text>
</comment>
<sequence>MKNNSDQKTTYIVTGASGHLGNVLVRKLLKRGEQVTGLLLPGEKPPACGMRTVYGNVCEKESLRPLFLSGTEAVVIHCAGCVSISSYDGLKLWNTNVLGTRNLVELAEEYNVAKFIYVSSVHALPEREKGQQITEIQDFDDTLVVGDYAKTKALATRCVLQEAASGFPACTVHPSGLIGPYDPGAGQMTRLLKLFLKGLLPAAVAGGYDFADVRDVADGILSCCERGEPGESYILSGHYYSIREFLDLAAQTAHRPSVPFCLPGNVAAAFANVSERISHSLGKSTIFTPYSVYTLGSNSNFSHQKASDCLGYHTRSREETVRDMVGWTIRRLRTV</sequence>
<reference evidence="2" key="2">
    <citation type="submission" date="2021-04" db="EMBL/GenBank/DDBJ databases">
        <authorList>
            <person name="Gilroy R."/>
        </authorList>
    </citation>
    <scope>NUCLEOTIDE SEQUENCE</scope>
    <source>
        <strain evidence="2">ChiBcec1-1630</strain>
    </source>
</reference>
<evidence type="ECO:0000259" key="1">
    <source>
        <dbReference type="Pfam" id="PF01370"/>
    </source>
</evidence>
<dbReference type="GO" id="GO:0005737">
    <property type="term" value="C:cytoplasm"/>
    <property type="evidence" value="ECO:0007669"/>
    <property type="project" value="TreeGrafter"/>
</dbReference>
<dbReference type="Gene3D" id="3.40.50.720">
    <property type="entry name" value="NAD(P)-binding Rossmann-like Domain"/>
    <property type="match status" value="1"/>
</dbReference>
<dbReference type="PANTHER" id="PTHR48079">
    <property type="entry name" value="PROTEIN YEEZ"/>
    <property type="match status" value="1"/>
</dbReference>
<reference evidence="2" key="1">
    <citation type="journal article" date="2021" name="PeerJ">
        <title>Extensive microbial diversity within the chicken gut microbiome revealed by metagenomics and culture.</title>
        <authorList>
            <person name="Gilroy R."/>
            <person name="Ravi A."/>
            <person name="Getino M."/>
            <person name="Pursley I."/>
            <person name="Horton D.L."/>
            <person name="Alikhan N.F."/>
            <person name="Baker D."/>
            <person name="Gharbi K."/>
            <person name="Hall N."/>
            <person name="Watson M."/>
            <person name="Adriaenssens E.M."/>
            <person name="Foster-Nyarko E."/>
            <person name="Jarju S."/>
            <person name="Secka A."/>
            <person name="Antonio M."/>
            <person name="Oren A."/>
            <person name="Chaudhuri R.R."/>
            <person name="La Ragione R."/>
            <person name="Hildebrand F."/>
            <person name="Pallen M.J."/>
        </authorList>
    </citation>
    <scope>NUCLEOTIDE SEQUENCE</scope>
    <source>
        <strain evidence="2">ChiBcec1-1630</strain>
    </source>
</reference>
<dbReference type="InterPro" id="IPR051783">
    <property type="entry name" value="NAD(P)-dependent_oxidoreduct"/>
</dbReference>
<name>A0A9D2QL82_9FIRM</name>
<gene>
    <name evidence="2" type="ORF">H9926_12055</name>
</gene>
<dbReference type="PANTHER" id="PTHR48079:SF6">
    <property type="entry name" value="NAD(P)-BINDING DOMAIN-CONTAINING PROTEIN-RELATED"/>
    <property type="match status" value="1"/>
</dbReference>
<proteinExistence type="predicted"/>